<proteinExistence type="predicted"/>
<evidence type="ECO:0000259" key="2">
    <source>
        <dbReference type="PROSITE" id="PS50887"/>
    </source>
</evidence>
<evidence type="ECO:0000313" key="4">
    <source>
        <dbReference type="Proteomes" id="UP000295718"/>
    </source>
</evidence>
<dbReference type="InterPro" id="IPR050469">
    <property type="entry name" value="Diguanylate_Cyclase"/>
</dbReference>
<dbReference type="GO" id="GO:0052621">
    <property type="term" value="F:diguanylate cyclase activity"/>
    <property type="evidence" value="ECO:0007669"/>
    <property type="project" value="TreeGrafter"/>
</dbReference>
<feature type="transmembrane region" description="Helical" evidence="1">
    <location>
        <begin position="126"/>
        <end position="143"/>
    </location>
</feature>
<evidence type="ECO:0000313" key="3">
    <source>
        <dbReference type="EMBL" id="TCL54452.1"/>
    </source>
</evidence>
<organism evidence="3 4">
    <name type="scientific">Kineothrix alysoides</name>
    <dbReference type="NCBI Taxonomy" id="1469948"/>
    <lineage>
        <taxon>Bacteria</taxon>
        <taxon>Bacillati</taxon>
        <taxon>Bacillota</taxon>
        <taxon>Clostridia</taxon>
        <taxon>Lachnospirales</taxon>
        <taxon>Lachnospiraceae</taxon>
        <taxon>Kineothrix</taxon>
    </lineage>
</organism>
<dbReference type="NCBIfam" id="TIGR00254">
    <property type="entry name" value="GGDEF"/>
    <property type="match status" value="1"/>
</dbReference>
<dbReference type="EMBL" id="SLUO01000020">
    <property type="protein sequence ID" value="TCL54452.1"/>
    <property type="molecule type" value="Genomic_DNA"/>
</dbReference>
<dbReference type="PANTHER" id="PTHR45138">
    <property type="entry name" value="REGULATORY COMPONENTS OF SENSORY TRANSDUCTION SYSTEM"/>
    <property type="match status" value="1"/>
</dbReference>
<feature type="transmembrane region" description="Helical" evidence="1">
    <location>
        <begin position="33"/>
        <end position="52"/>
    </location>
</feature>
<dbReference type="GO" id="GO:0043709">
    <property type="term" value="P:cell adhesion involved in single-species biofilm formation"/>
    <property type="evidence" value="ECO:0007669"/>
    <property type="project" value="TreeGrafter"/>
</dbReference>
<dbReference type="InterPro" id="IPR029787">
    <property type="entry name" value="Nucleotide_cyclase"/>
</dbReference>
<protein>
    <submittedName>
        <fullName evidence="3">Diguanylate cyclase (GGDEF)-like protein</fullName>
    </submittedName>
</protein>
<comment type="caution">
    <text evidence="3">The sequence shown here is derived from an EMBL/GenBank/DDBJ whole genome shotgun (WGS) entry which is preliminary data.</text>
</comment>
<gene>
    <name evidence="3" type="ORF">EDD76_12056</name>
</gene>
<feature type="transmembrane region" description="Helical" evidence="1">
    <location>
        <begin position="95"/>
        <end position="119"/>
    </location>
</feature>
<dbReference type="Pfam" id="PF00990">
    <property type="entry name" value="GGDEF"/>
    <property type="match status" value="1"/>
</dbReference>
<keyword evidence="1" id="KW-1133">Transmembrane helix</keyword>
<name>A0A4V6NGJ8_9FIRM</name>
<dbReference type="STRING" id="1469948.GCA_000732725_04188"/>
<dbReference type="SMART" id="SM00267">
    <property type="entry name" value="GGDEF"/>
    <property type="match status" value="1"/>
</dbReference>
<dbReference type="SUPFAM" id="SSF55073">
    <property type="entry name" value="Nucleotide cyclase"/>
    <property type="match status" value="1"/>
</dbReference>
<dbReference type="Gene3D" id="3.30.70.270">
    <property type="match status" value="1"/>
</dbReference>
<dbReference type="CDD" id="cd01949">
    <property type="entry name" value="GGDEF"/>
    <property type="match status" value="1"/>
</dbReference>
<dbReference type="PANTHER" id="PTHR45138:SF9">
    <property type="entry name" value="DIGUANYLATE CYCLASE DGCM-RELATED"/>
    <property type="match status" value="1"/>
</dbReference>
<dbReference type="FunFam" id="3.30.70.270:FF:000001">
    <property type="entry name" value="Diguanylate cyclase domain protein"/>
    <property type="match status" value="1"/>
</dbReference>
<dbReference type="RefSeq" id="WP_031392789.1">
    <property type="nucleotide sequence ID" value="NZ_JPNB01000003.1"/>
</dbReference>
<feature type="transmembrane region" description="Helical" evidence="1">
    <location>
        <begin position="180"/>
        <end position="199"/>
    </location>
</feature>
<keyword evidence="1" id="KW-0812">Transmembrane</keyword>
<dbReference type="InterPro" id="IPR000160">
    <property type="entry name" value="GGDEF_dom"/>
</dbReference>
<sequence length="398" mass="45755">MKKALTYLGLCPGGRYGKDVEEELFYYSKQSYHIMRLIICVCEFGLIFLSARKAKGIFSAETEVGYLLLYAGMLAVTVVFIGLDILWEVKKFKQYILYRNLGFIYVMFTVMWAGGVTLFDRFRGDGLTVYTYILLMIAALAVLEPWQSILTFSSAFVVFSAGLPYFPAPAGEENIFYQRMNGFFIAVISVAVSVYFNWYRARNYKNQKTIDEQNKELSMANERLNREIIVDSLTGLYNRRYLAEIVHLRFHDSIDKMEKKPLACLMLDIDYFKQYNDTYGHQQGDECLVKISRIMKKCLPAETAKIVRYGGEEFVIFIFGCTKEQALAYAENLRETVEQSHFERQDTAQGFLTVSIGVYTEIPGSADNSEMRGFICKADEALYEAKRDGRNCVKEYGE</sequence>
<keyword evidence="4" id="KW-1185">Reference proteome</keyword>
<dbReference type="AlphaFoldDB" id="A0A4V6NGJ8"/>
<dbReference type="PROSITE" id="PS50887">
    <property type="entry name" value="GGDEF"/>
    <property type="match status" value="1"/>
</dbReference>
<feature type="domain" description="GGDEF" evidence="2">
    <location>
        <begin position="260"/>
        <end position="398"/>
    </location>
</feature>
<keyword evidence="1" id="KW-0472">Membrane</keyword>
<dbReference type="OrthoDB" id="9804955at2"/>
<reference evidence="3 4" key="1">
    <citation type="submission" date="2019-03" db="EMBL/GenBank/DDBJ databases">
        <title>Genomic Encyclopedia of Type Strains, Phase IV (KMG-IV): sequencing the most valuable type-strain genomes for metagenomic binning, comparative biology and taxonomic classification.</title>
        <authorList>
            <person name="Goeker M."/>
        </authorList>
    </citation>
    <scope>NUCLEOTIDE SEQUENCE [LARGE SCALE GENOMIC DNA]</scope>
    <source>
        <strain evidence="3 4">DSM 100556</strain>
    </source>
</reference>
<feature type="transmembrane region" description="Helical" evidence="1">
    <location>
        <begin position="64"/>
        <end position="83"/>
    </location>
</feature>
<evidence type="ECO:0000256" key="1">
    <source>
        <dbReference type="SAM" id="Phobius"/>
    </source>
</evidence>
<accession>A0A4V6NGJ8</accession>
<dbReference type="Proteomes" id="UP000295718">
    <property type="component" value="Unassembled WGS sequence"/>
</dbReference>
<dbReference type="GO" id="GO:0005886">
    <property type="term" value="C:plasma membrane"/>
    <property type="evidence" value="ECO:0007669"/>
    <property type="project" value="TreeGrafter"/>
</dbReference>
<dbReference type="GO" id="GO:1902201">
    <property type="term" value="P:negative regulation of bacterial-type flagellum-dependent cell motility"/>
    <property type="evidence" value="ECO:0007669"/>
    <property type="project" value="TreeGrafter"/>
</dbReference>
<dbReference type="InterPro" id="IPR043128">
    <property type="entry name" value="Rev_trsase/Diguanyl_cyclase"/>
</dbReference>